<sequence length="459" mass="50744">MSFPLFNRSLDQFGANPALISDADSITYAGLQKRVDQRINEWQLRVGSLRPLVILRMANTINSVVNYLACLQAHYPCIVVNSNARDEVVAAIVQQFSPNVLIEEGSFRLLSQQQLNLAAELGILLSTSGSTGSQQFVALSMQNLIANTRSILAYLPIENNDVTLASLPFSYSYGLSVLHTHLAMGAGVRLTDLTVMDKGFWTLLKEANIASLNGVPSWYEMLLRLRFERKVLPDLRYLTQAGGKLAESMVVKLADYADHHNKQLFVMYGQTEATARMAYLPADKVAAKPGSIGQAIPNGQLAIINEVGESIHNAREIGELVYQGPNVMLGYVNNHEGLASFSPSHTLRTGDIGYFDEEGDFFITGRLKRIIKLFGERCSLDEVEFALMQSGFDVRCVGKDDELVICCTSGQCDAIKQYAIQLLRVPPKAITMHEVKEWPLLTNGKTDYTALYDQLPVNA</sequence>
<organism evidence="4 5">
    <name type="scientific">Alteromonas aquimaris</name>
    <dbReference type="NCBI Taxonomy" id="2998417"/>
    <lineage>
        <taxon>Bacteria</taxon>
        <taxon>Pseudomonadati</taxon>
        <taxon>Pseudomonadota</taxon>
        <taxon>Gammaproteobacteria</taxon>
        <taxon>Alteromonadales</taxon>
        <taxon>Alteromonadaceae</taxon>
        <taxon>Alteromonas/Salinimonas group</taxon>
        <taxon>Alteromonas</taxon>
    </lineage>
</organism>
<evidence type="ECO:0000256" key="2">
    <source>
        <dbReference type="ARBA" id="ARBA00022598"/>
    </source>
</evidence>
<evidence type="ECO:0000256" key="1">
    <source>
        <dbReference type="ARBA" id="ARBA00006432"/>
    </source>
</evidence>
<gene>
    <name evidence="4" type="ORF">OPS25_03685</name>
</gene>
<reference evidence="4" key="1">
    <citation type="submission" date="2022-11" db="EMBL/GenBank/DDBJ databases">
        <title>Alteromonas sp. nov., isolated from sea water of the Qingdao.</title>
        <authorList>
            <person name="Wang Q."/>
        </authorList>
    </citation>
    <scope>NUCLEOTIDE SEQUENCE</scope>
    <source>
        <strain evidence="4">ASW11-7</strain>
    </source>
</reference>
<dbReference type="RefSeq" id="WP_265616313.1">
    <property type="nucleotide sequence ID" value="NZ_JAPFRD010000005.1"/>
</dbReference>
<evidence type="ECO:0000313" key="5">
    <source>
        <dbReference type="Proteomes" id="UP001142810"/>
    </source>
</evidence>
<name>A0ABT3P4C2_9ALTE</name>
<comment type="similarity">
    <text evidence="1">Belongs to the ATP-dependent AMP-binding enzyme family.</text>
</comment>
<dbReference type="Pfam" id="PF00501">
    <property type="entry name" value="AMP-binding"/>
    <property type="match status" value="1"/>
</dbReference>
<proteinExistence type="inferred from homology"/>
<dbReference type="EMBL" id="JAPFRD010000005">
    <property type="protein sequence ID" value="MCW8107606.1"/>
    <property type="molecule type" value="Genomic_DNA"/>
</dbReference>
<keyword evidence="5" id="KW-1185">Reference proteome</keyword>
<dbReference type="PANTHER" id="PTHR43201">
    <property type="entry name" value="ACYL-COA SYNTHETASE"/>
    <property type="match status" value="1"/>
</dbReference>
<dbReference type="SUPFAM" id="SSF56801">
    <property type="entry name" value="Acetyl-CoA synthetase-like"/>
    <property type="match status" value="1"/>
</dbReference>
<keyword evidence="2" id="KW-0436">Ligase</keyword>
<dbReference type="InterPro" id="IPR042099">
    <property type="entry name" value="ANL_N_sf"/>
</dbReference>
<dbReference type="PANTHER" id="PTHR43201:SF5">
    <property type="entry name" value="MEDIUM-CHAIN ACYL-COA LIGASE ACSF2, MITOCHONDRIAL"/>
    <property type="match status" value="1"/>
</dbReference>
<dbReference type="InterPro" id="IPR000873">
    <property type="entry name" value="AMP-dep_synth/lig_dom"/>
</dbReference>
<dbReference type="Proteomes" id="UP001142810">
    <property type="component" value="Unassembled WGS sequence"/>
</dbReference>
<protein>
    <submittedName>
        <fullName evidence="4">AMP-binding protein</fullName>
    </submittedName>
</protein>
<accession>A0ABT3P4C2</accession>
<comment type="caution">
    <text evidence="4">The sequence shown here is derived from an EMBL/GenBank/DDBJ whole genome shotgun (WGS) entry which is preliminary data.</text>
</comment>
<evidence type="ECO:0000259" key="3">
    <source>
        <dbReference type="Pfam" id="PF00501"/>
    </source>
</evidence>
<dbReference type="Gene3D" id="3.40.50.12780">
    <property type="entry name" value="N-terminal domain of ligase-like"/>
    <property type="match status" value="1"/>
</dbReference>
<evidence type="ECO:0000313" key="4">
    <source>
        <dbReference type="EMBL" id="MCW8107606.1"/>
    </source>
</evidence>
<feature type="domain" description="AMP-dependent synthetase/ligase" evidence="3">
    <location>
        <begin position="125"/>
        <end position="331"/>
    </location>
</feature>